<dbReference type="PANTHER" id="PTHR30537">
    <property type="entry name" value="HTH-TYPE TRANSCRIPTIONAL REGULATOR"/>
    <property type="match status" value="1"/>
</dbReference>
<organism evidence="3 4">
    <name type="scientific">Celeribacter arenosi</name>
    <dbReference type="NCBI Taxonomy" id="792649"/>
    <lineage>
        <taxon>Bacteria</taxon>
        <taxon>Pseudomonadati</taxon>
        <taxon>Pseudomonadota</taxon>
        <taxon>Alphaproteobacteria</taxon>
        <taxon>Rhodobacterales</taxon>
        <taxon>Roseobacteraceae</taxon>
        <taxon>Celeribacter</taxon>
    </lineage>
</organism>
<dbReference type="InterPro" id="IPR058163">
    <property type="entry name" value="LysR-type_TF_proteobact-type"/>
</dbReference>
<evidence type="ECO:0000313" key="4">
    <source>
        <dbReference type="Proteomes" id="UP001399917"/>
    </source>
</evidence>
<dbReference type="SUPFAM" id="SSF53850">
    <property type="entry name" value="Periplasmic binding protein-like II"/>
    <property type="match status" value="1"/>
</dbReference>
<protein>
    <recommendedName>
        <fullName evidence="2">LysR substrate-binding domain-containing protein</fullName>
    </recommendedName>
</protein>
<dbReference type="Pfam" id="PF03466">
    <property type="entry name" value="LysR_substrate"/>
    <property type="match status" value="1"/>
</dbReference>
<dbReference type="RefSeq" id="WP_344842521.1">
    <property type="nucleotide sequence ID" value="NZ_BAABDF010000002.1"/>
</dbReference>
<dbReference type="Proteomes" id="UP001399917">
    <property type="component" value="Unassembled WGS sequence"/>
</dbReference>
<proteinExistence type="inferred from homology"/>
<gene>
    <name evidence="3" type="ORF">GCM10022404_03040</name>
</gene>
<evidence type="ECO:0000313" key="3">
    <source>
        <dbReference type="EMBL" id="GAA3855247.1"/>
    </source>
</evidence>
<accession>A0ABP7JUE2</accession>
<dbReference type="InterPro" id="IPR005119">
    <property type="entry name" value="LysR_subst-bd"/>
</dbReference>
<dbReference type="PANTHER" id="PTHR30537:SF5">
    <property type="entry name" value="HTH-TYPE TRANSCRIPTIONAL ACTIVATOR TTDR-RELATED"/>
    <property type="match status" value="1"/>
</dbReference>
<comment type="caution">
    <text evidence="3">The sequence shown here is derived from an EMBL/GenBank/DDBJ whole genome shotgun (WGS) entry which is preliminary data.</text>
</comment>
<keyword evidence="4" id="KW-1185">Reference proteome</keyword>
<dbReference type="EMBL" id="BAABDF010000002">
    <property type="protein sequence ID" value="GAA3855247.1"/>
    <property type="molecule type" value="Genomic_DNA"/>
</dbReference>
<sequence length="99" mass="11027">MSETVDLMSATGKTEEVNGQSQIEVDRVIALYHFALQDVGVTVLAEYLAEQDVASGALDQLRPKWRSPDIDLHAVWPDSSRRENLGLLFVRFLAAELGR</sequence>
<name>A0ABP7JUE2_9RHOB</name>
<comment type="similarity">
    <text evidence="1">Belongs to the LysR transcriptional regulatory family.</text>
</comment>
<dbReference type="Gene3D" id="3.40.190.290">
    <property type="match status" value="1"/>
</dbReference>
<reference evidence="4" key="1">
    <citation type="journal article" date="2019" name="Int. J. Syst. Evol. Microbiol.">
        <title>The Global Catalogue of Microorganisms (GCM) 10K type strain sequencing project: providing services to taxonomists for standard genome sequencing and annotation.</title>
        <authorList>
            <consortium name="The Broad Institute Genomics Platform"/>
            <consortium name="The Broad Institute Genome Sequencing Center for Infectious Disease"/>
            <person name="Wu L."/>
            <person name="Ma J."/>
        </authorList>
    </citation>
    <scope>NUCLEOTIDE SEQUENCE [LARGE SCALE GENOMIC DNA]</scope>
    <source>
        <strain evidence="4">JCM 17190</strain>
    </source>
</reference>
<evidence type="ECO:0000259" key="2">
    <source>
        <dbReference type="Pfam" id="PF03466"/>
    </source>
</evidence>
<feature type="domain" description="LysR substrate-binding" evidence="2">
    <location>
        <begin position="6"/>
        <end position="97"/>
    </location>
</feature>
<evidence type="ECO:0000256" key="1">
    <source>
        <dbReference type="ARBA" id="ARBA00009437"/>
    </source>
</evidence>